<keyword evidence="2" id="KW-0004">4Fe-4S</keyword>
<evidence type="ECO:0000256" key="1">
    <source>
        <dbReference type="ARBA" id="ARBA00008876"/>
    </source>
</evidence>
<keyword evidence="4" id="KW-0408">Iron</keyword>
<dbReference type="GO" id="GO:0004333">
    <property type="term" value="F:fumarate hydratase activity"/>
    <property type="evidence" value="ECO:0007669"/>
    <property type="project" value="UniProtKB-EC"/>
</dbReference>
<feature type="domain" description="Fe-S hydro-lyase tartrate dehydratase alpha-type catalytic" evidence="7">
    <location>
        <begin position="11"/>
        <end position="279"/>
    </location>
</feature>
<keyword evidence="3" id="KW-0479">Metal-binding</keyword>
<evidence type="ECO:0000259" key="7">
    <source>
        <dbReference type="Pfam" id="PF05681"/>
    </source>
</evidence>
<reference evidence="8" key="2">
    <citation type="journal article" date="2021" name="PeerJ">
        <title>Extensive microbial diversity within the chicken gut microbiome revealed by metagenomics and culture.</title>
        <authorList>
            <person name="Gilroy R."/>
            <person name="Ravi A."/>
            <person name="Getino M."/>
            <person name="Pursley I."/>
            <person name="Horton D.L."/>
            <person name="Alikhan N.F."/>
            <person name="Baker D."/>
            <person name="Gharbi K."/>
            <person name="Hall N."/>
            <person name="Watson M."/>
            <person name="Adriaenssens E.M."/>
            <person name="Foster-Nyarko E."/>
            <person name="Jarju S."/>
            <person name="Secka A."/>
            <person name="Antonio M."/>
            <person name="Oren A."/>
            <person name="Chaudhuri R.R."/>
            <person name="La Ragione R."/>
            <person name="Hildebrand F."/>
            <person name="Pallen M.J."/>
        </authorList>
    </citation>
    <scope>NUCLEOTIDE SEQUENCE</scope>
    <source>
        <strain evidence="8">2830</strain>
    </source>
</reference>
<gene>
    <name evidence="8" type="ORF">IAB00_02120</name>
</gene>
<keyword evidence="6 8" id="KW-0456">Lyase</keyword>
<dbReference type="AlphaFoldDB" id="A0A9D1HIP3"/>
<comment type="caution">
    <text evidence="8">The sequence shown here is derived from an EMBL/GenBank/DDBJ whole genome shotgun (WGS) entry which is preliminary data.</text>
</comment>
<dbReference type="NCBIfam" id="TIGR00722">
    <property type="entry name" value="ttdA_fumA_fumB"/>
    <property type="match status" value="1"/>
</dbReference>
<evidence type="ECO:0000313" key="8">
    <source>
        <dbReference type="EMBL" id="HIU10041.1"/>
    </source>
</evidence>
<evidence type="ECO:0000256" key="4">
    <source>
        <dbReference type="ARBA" id="ARBA00023004"/>
    </source>
</evidence>
<protein>
    <submittedName>
        <fullName evidence="8">Fumarate hydratase</fullName>
        <ecNumber evidence="8">4.2.1.2</ecNumber>
    </submittedName>
</protein>
<dbReference type="GO" id="GO:0051539">
    <property type="term" value="F:4 iron, 4 sulfur cluster binding"/>
    <property type="evidence" value="ECO:0007669"/>
    <property type="project" value="UniProtKB-KW"/>
</dbReference>
<evidence type="ECO:0000313" key="9">
    <source>
        <dbReference type="Proteomes" id="UP000824124"/>
    </source>
</evidence>
<dbReference type="GO" id="GO:0046872">
    <property type="term" value="F:metal ion binding"/>
    <property type="evidence" value="ECO:0007669"/>
    <property type="project" value="UniProtKB-KW"/>
</dbReference>
<organism evidence="8 9">
    <name type="scientific">Candidatus Avidehalobacter gallistercoris</name>
    <dbReference type="NCBI Taxonomy" id="2840694"/>
    <lineage>
        <taxon>Bacteria</taxon>
        <taxon>Bacillati</taxon>
        <taxon>Bacillota</taxon>
        <taxon>Clostridia</taxon>
        <taxon>Eubacteriales</taxon>
        <taxon>Peptococcaceae</taxon>
        <taxon>Peptococcaceae incertae sedis</taxon>
        <taxon>Candidatus Avidehalobacter</taxon>
    </lineage>
</organism>
<dbReference type="PANTHER" id="PTHR30389">
    <property type="entry name" value="FUMARATE HYDRATASE-RELATED"/>
    <property type="match status" value="1"/>
</dbReference>
<comment type="similarity">
    <text evidence="1">Belongs to the class-I fumarase family.</text>
</comment>
<dbReference type="InterPro" id="IPR051208">
    <property type="entry name" value="Class-I_Fumarase/Tartrate_DH"/>
</dbReference>
<sequence>MREIKASVIADAVEKLCLDAGYYLPEDVKQALAEGRDREESPTGQYVLQQCCENYEVAAEEQMPLCQDTGTALFIIEMGQELVITGGGFEDAINEGVARGYINGYLRKSMVAEPIFDRTNTKDNTPAVIHYEIKPGDGLKITLLPKGGGAENCSAVKMLRPADGLKGVMDFVVETVKNAGGKCCPPGVVGVGVGGTSDYAAYLSKKALNRKIGEHNPNPHYAKMEEDLLTRINNLGIGPQGLGGVVSALAVNVEYFPCHIASLPVFVTMNCHSQRHSSVEL</sequence>
<proteinExistence type="inferred from homology"/>
<evidence type="ECO:0000256" key="3">
    <source>
        <dbReference type="ARBA" id="ARBA00022723"/>
    </source>
</evidence>
<dbReference type="Pfam" id="PF05681">
    <property type="entry name" value="Fumerase"/>
    <property type="match status" value="1"/>
</dbReference>
<dbReference type="InterPro" id="IPR004646">
    <property type="entry name" value="Fe-S_hydro-lyase_TtdA-typ_cat"/>
</dbReference>
<evidence type="ECO:0000256" key="2">
    <source>
        <dbReference type="ARBA" id="ARBA00022485"/>
    </source>
</evidence>
<reference evidence="8" key="1">
    <citation type="submission" date="2020-10" db="EMBL/GenBank/DDBJ databases">
        <authorList>
            <person name="Gilroy R."/>
        </authorList>
    </citation>
    <scope>NUCLEOTIDE SEQUENCE</scope>
    <source>
        <strain evidence="8">2830</strain>
    </source>
</reference>
<dbReference type="EC" id="4.2.1.2" evidence="8"/>
<dbReference type="Proteomes" id="UP000824124">
    <property type="component" value="Unassembled WGS sequence"/>
</dbReference>
<dbReference type="EMBL" id="DVMH01000014">
    <property type="protein sequence ID" value="HIU10041.1"/>
    <property type="molecule type" value="Genomic_DNA"/>
</dbReference>
<evidence type="ECO:0000256" key="6">
    <source>
        <dbReference type="ARBA" id="ARBA00023239"/>
    </source>
</evidence>
<dbReference type="NCBIfam" id="NF004885">
    <property type="entry name" value="PRK06246.1"/>
    <property type="match status" value="1"/>
</dbReference>
<dbReference type="PANTHER" id="PTHR30389:SF17">
    <property type="entry name" value="L(+)-TARTRATE DEHYDRATASE SUBUNIT ALPHA-RELATED"/>
    <property type="match status" value="1"/>
</dbReference>
<evidence type="ECO:0000256" key="5">
    <source>
        <dbReference type="ARBA" id="ARBA00023014"/>
    </source>
</evidence>
<name>A0A9D1HIP3_9FIRM</name>
<accession>A0A9D1HIP3</accession>
<keyword evidence="5" id="KW-0411">Iron-sulfur</keyword>